<comment type="caution">
    <text evidence="1">The sequence shown here is derived from an EMBL/GenBank/DDBJ whole genome shotgun (WGS) entry which is preliminary data.</text>
</comment>
<evidence type="ECO:0008006" key="3">
    <source>
        <dbReference type="Google" id="ProtNLM"/>
    </source>
</evidence>
<reference evidence="1 2" key="1">
    <citation type="submission" date="2017-09" db="EMBL/GenBank/DDBJ databases">
        <title>Depth-based differentiation of microbial function through sediment-hosted aquifers and enrichment of novel symbionts in the deep terrestrial subsurface.</title>
        <authorList>
            <person name="Probst A.J."/>
            <person name="Ladd B."/>
            <person name="Jarett J.K."/>
            <person name="Geller-Mcgrath D.E."/>
            <person name="Sieber C.M."/>
            <person name="Emerson J.B."/>
            <person name="Anantharaman K."/>
            <person name="Thomas B.C."/>
            <person name="Malmstrom R."/>
            <person name="Stieglmeier M."/>
            <person name="Klingl A."/>
            <person name="Woyke T."/>
            <person name="Ryan C.M."/>
            <person name="Banfield J.F."/>
        </authorList>
    </citation>
    <scope>NUCLEOTIDE SEQUENCE [LARGE SCALE GENOMIC DNA]</scope>
    <source>
        <strain evidence="1">CG22_combo_CG10-13_8_21_14_all_39_12</strain>
    </source>
</reference>
<sequence>MKARILRLTVVVLILCITLIGNSIVFNKQPVFAGNEQPSIVFPFRTGEVWQVHQGYNNYSHIGAYTYSFDLTEVNDRTEGLAVTSPVGGFVAWIDPPNGTVAIRVANAGVNSDGKDLHWYVQLAYMKNIQVSIGGEVTQSQTKIGEASNILDKKETISHIHMTLYKGLYADVSQLNRESVPFENLEGFAWPSDGSTNQYRTTTVWRGMTLGDVGTIPTPTAIADPTAVPTPIPTGTKRLVQRDFMVERTNPKVTEELQFAVDITNDGEVAVKTTTCNIFNYILLCL</sequence>
<evidence type="ECO:0000313" key="1">
    <source>
        <dbReference type="EMBL" id="PIP56367.1"/>
    </source>
</evidence>
<dbReference type="Gene3D" id="2.70.70.10">
    <property type="entry name" value="Glucose Permease (Domain IIA)"/>
    <property type="match status" value="1"/>
</dbReference>
<evidence type="ECO:0000313" key="2">
    <source>
        <dbReference type="Proteomes" id="UP000228495"/>
    </source>
</evidence>
<dbReference type="InterPro" id="IPR011055">
    <property type="entry name" value="Dup_hybrid_motif"/>
</dbReference>
<gene>
    <name evidence="1" type="ORF">COX05_03360</name>
</gene>
<dbReference type="EMBL" id="PCSU01000057">
    <property type="protein sequence ID" value="PIP56367.1"/>
    <property type="molecule type" value="Genomic_DNA"/>
</dbReference>
<proteinExistence type="predicted"/>
<protein>
    <recommendedName>
        <fullName evidence="3">Peptidase M23 domain-containing protein</fullName>
    </recommendedName>
</protein>
<accession>A0A2H0BFB7</accession>
<name>A0A2H0BFB7_UNCKA</name>
<organism evidence="1 2">
    <name type="scientific">candidate division WWE3 bacterium CG22_combo_CG10-13_8_21_14_all_39_12</name>
    <dbReference type="NCBI Taxonomy" id="1975094"/>
    <lineage>
        <taxon>Bacteria</taxon>
        <taxon>Katanobacteria</taxon>
    </lineage>
</organism>
<dbReference type="Proteomes" id="UP000228495">
    <property type="component" value="Unassembled WGS sequence"/>
</dbReference>
<dbReference type="AlphaFoldDB" id="A0A2H0BFB7"/>